<proteinExistence type="predicted"/>
<dbReference type="GO" id="GO:0003964">
    <property type="term" value="F:RNA-directed DNA polymerase activity"/>
    <property type="evidence" value="ECO:0007669"/>
    <property type="project" value="UniProtKB-KW"/>
</dbReference>
<name>A0A2U1PQV6_ARTAN</name>
<dbReference type="AlphaFoldDB" id="A0A2U1PQV6"/>
<dbReference type="EMBL" id="PKPP01000843">
    <property type="protein sequence ID" value="PWA88131.1"/>
    <property type="molecule type" value="Genomic_DNA"/>
</dbReference>
<gene>
    <name evidence="1" type="ORF">CTI12_AA124800</name>
</gene>
<keyword evidence="2" id="KW-1185">Reference proteome</keyword>
<keyword evidence="1" id="KW-0695">RNA-directed DNA polymerase</keyword>
<protein>
    <submittedName>
        <fullName evidence="1">Reverse transcriptase zinc-binding domain-containing protein</fullName>
    </submittedName>
</protein>
<keyword evidence="1" id="KW-0808">Transferase</keyword>
<keyword evidence="1" id="KW-0548">Nucleotidyltransferase</keyword>
<accession>A0A2U1PQV6</accession>
<organism evidence="1 2">
    <name type="scientific">Artemisia annua</name>
    <name type="common">Sweet wormwood</name>
    <dbReference type="NCBI Taxonomy" id="35608"/>
    <lineage>
        <taxon>Eukaryota</taxon>
        <taxon>Viridiplantae</taxon>
        <taxon>Streptophyta</taxon>
        <taxon>Embryophyta</taxon>
        <taxon>Tracheophyta</taxon>
        <taxon>Spermatophyta</taxon>
        <taxon>Magnoliopsida</taxon>
        <taxon>eudicotyledons</taxon>
        <taxon>Gunneridae</taxon>
        <taxon>Pentapetalae</taxon>
        <taxon>asterids</taxon>
        <taxon>campanulids</taxon>
        <taxon>Asterales</taxon>
        <taxon>Asteraceae</taxon>
        <taxon>Asteroideae</taxon>
        <taxon>Anthemideae</taxon>
        <taxon>Artemisiinae</taxon>
        <taxon>Artemisia</taxon>
    </lineage>
</organism>
<reference evidence="1 2" key="1">
    <citation type="journal article" date="2018" name="Mol. Plant">
        <title>The genome of Artemisia annua provides insight into the evolution of Asteraceae family and artemisinin biosynthesis.</title>
        <authorList>
            <person name="Shen Q."/>
            <person name="Zhang L."/>
            <person name="Liao Z."/>
            <person name="Wang S."/>
            <person name="Yan T."/>
            <person name="Shi P."/>
            <person name="Liu M."/>
            <person name="Fu X."/>
            <person name="Pan Q."/>
            <person name="Wang Y."/>
            <person name="Lv Z."/>
            <person name="Lu X."/>
            <person name="Zhang F."/>
            <person name="Jiang W."/>
            <person name="Ma Y."/>
            <person name="Chen M."/>
            <person name="Hao X."/>
            <person name="Li L."/>
            <person name="Tang Y."/>
            <person name="Lv G."/>
            <person name="Zhou Y."/>
            <person name="Sun X."/>
            <person name="Brodelius P.E."/>
            <person name="Rose J.K.C."/>
            <person name="Tang K."/>
        </authorList>
    </citation>
    <scope>NUCLEOTIDE SEQUENCE [LARGE SCALE GENOMIC DNA]</scope>
    <source>
        <strain evidence="2">cv. Huhao1</strain>
        <tissue evidence="1">Leaf</tissue>
    </source>
</reference>
<dbReference type="PANTHER" id="PTHR33116">
    <property type="entry name" value="REVERSE TRANSCRIPTASE ZINC-BINDING DOMAIN-CONTAINING PROTEIN-RELATED-RELATED"/>
    <property type="match status" value="1"/>
</dbReference>
<dbReference type="OrthoDB" id="1938430at2759"/>
<comment type="caution">
    <text evidence="1">The sequence shown here is derived from an EMBL/GenBank/DDBJ whole genome shotgun (WGS) entry which is preliminary data.</text>
</comment>
<dbReference type="STRING" id="35608.A0A2U1PQV6"/>
<dbReference type="Proteomes" id="UP000245207">
    <property type="component" value="Unassembled WGS sequence"/>
</dbReference>
<dbReference type="PANTHER" id="PTHR33116:SF76">
    <property type="entry name" value="DUF4283 DOMAIN-CONTAINING PROTEIN"/>
    <property type="match status" value="1"/>
</dbReference>
<evidence type="ECO:0000313" key="2">
    <source>
        <dbReference type="Proteomes" id="UP000245207"/>
    </source>
</evidence>
<sequence>MDSHSHLFFKCSYANSIWKEFQSRIQVECDDKDWNAIMELFAGMHNSKNIDSIISRLSLAACVYFIWQERNNRLFKNESRKWEELLNAITDIIRLRLVSLKVKNSKAVRKAQEKWEMASNLGQVNTWLSRNVVHKFLLIKRGVDIDFSADC</sequence>
<evidence type="ECO:0000313" key="1">
    <source>
        <dbReference type="EMBL" id="PWA88131.1"/>
    </source>
</evidence>